<dbReference type="Pfam" id="PF00005">
    <property type="entry name" value="ABC_tran"/>
    <property type="match status" value="1"/>
</dbReference>
<dbReference type="PROSITE" id="PS50893">
    <property type="entry name" value="ABC_TRANSPORTER_2"/>
    <property type="match status" value="1"/>
</dbReference>
<evidence type="ECO:0000313" key="11">
    <source>
        <dbReference type="EMBL" id="SEP47466.1"/>
    </source>
</evidence>
<gene>
    <name evidence="11" type="ORF">SAMN04490178_14513</name>
</gene>
<keyword evidence="3" id="KW-1003">Cell membrane</keyword>
<feature type="domain" description="ABC transporter" evidence="10">
    <location>
        <begin position="5"/>
        <end position="241"/>
    </location>
</feature>
<evidence type="ECO:0000256" key="6">
    <source>
        <dbReference type="ARBA" id="ARBA00022840"/>
    </source>
</evidence>
<dbReference type="Gene3D" id="3.40.50.300">
    <property type="entry name" value="P-loop containing nucleotide triphosphate hydrolases"/>
    <property type="match status" value="1"/>
</dbReference>
<keyword evidence="7" id="KW-0408">Iron</keyword>
<dbReference type="InterPro" id="IPR051535">
    <property type="entry name" value="Siderophore_ABC-ATPase"/>
</dbReference>
<reference evidence="11 12" key="1">
    <citation type="submission" date="2016-10" db="EMBL/GenBank/DDBJ databases">
        <authorList>
            <person name="de Groot N.N."/>
        </authorList>
    </citation>
    <scope>NUCLEOTIDE SEQUENCE [LARGE SCALE GENOMIC DNA]</scope>
    <source>
        <strain evidence="11 12">DSM 13305</strain>
    </source>
</reference>
<dbReference type="PROSITE" id="PS00211">
    <property type="entry name" value="ABC_TRANSPORTER_1"/>
    <property type="match status" value="1"/>
</dbReference>
<dbReference type="SUPFAM" id="SSF52540">
    <property type="entry name" value="P-loop containing nucleoside triphosphate hydrolases"/>
    <property type="match status" value="1"/>
</dbReference>
<dbReference type="PANTHER" id="PTHR42771:SF2">
    <property type="entry name" value="IRON(3+)-HYDROXAMATE IMPORT ATP-BINDING PROTEIN FHUC"/>
    <property type="match status" value="1"/>
</dbReference>
<dbReference type="InterPro" id="IPR027417">
    <property type="entry name" value="P-loop_NTPase"/>
</dbReference>
<evidence type="ECO:0000259" key="10">
    <source>
        <dbReference type="PROSITE" id="PS50893"/>
    </source>
</evidence>
<dbReference type="GO" id="GO:0016887">
    <property type="term" value="F:ATP hydrolysis activity"/>
    <property type="evidence" value="ECO:0007669"/>
    <property type="project" value="InterPro"/>
</dbReference>
<keyword evidence="8" id="KW-0406">Ion transport</keyword>
<dbReference type="PANTHER" id="PTHR42771">
    <property type="entry name" value="IRON(3+)-HYDROXAMATE IMPORT ATP-BINDING PROTEIN FHUC"/>
    <property type="match status" value="1"/>
</dbReference>
<evidence type="ECO:0000256" key="9">
    <source>
        <dbReference type="ARBA" id="ARBA00023136"/>
    </source>
</evidence>
<keyword evidence="5" id="KW-0547">Nucleotide-binding</keyword>
<dbReference type="SMART" id="SM00382">
    <property type="entry name" value="AAA"/>
    <property type="match status" value="1"/>
</dbReference>
<accession>A0A1H8Y5W4</accession>
<evidence type="ECO:0000256" key="7">
    <source>
        <dbReference type="ARBA" id="ARBA00023004"/>
    </source>
</evidence>
<keyword evidence="2" id="KW-0813">Transport</keyword>
<protein>
    <submittedName>
        <fullName evidence="11">Iron complex transport system ATP-binding protein</fullName>
    </submittedName>
</protein>
<dbReference type="FunFam" id="3.40.50.300:FF:000134">
    <property type="entry name" value="Iron-enterobactin ABC transporter ATP-binding protein"/>
    <property type="match status" value="1"/>
</dbReference>
<evidence type="ECO:0000256" key="1">
    <source>
        <dbReference type="ARBA" id="ARBA00004202"/>
    </source>
</evidence>
<dbReference type="GO" id="GO:0005524">
    <property type="term" value="F:ATP binding"/>
    <property type="evidence" value="ECO:0007669"/>
    <property type="project" value="UniProtKB-KW"/>
</dbReference>
<name>A0A1H8Y5W4_9FIRM</name>
<dbReference type="InterPro" id="IPR017871">
    <property type="entry name" value="ABC_transporter-like_CS"/>
</dbReference>
<comment type="subcellular location">
    <subcellularLocation>
        <location evidence="1">Cell membrane</location>
        <topology evidence="1">Peripheral membrane protein</topology>
    </subcellularLocation>
</comment>
<dbReference type="AlphaFoldDB" id="A0A1H8Y5W4"/>
<keyword evidence="12" id="KW-1185">Reference proteome</keyword>
<evidence type="ECO:0000256" key="8">
    <source>
        <dbReference type="ARBA" id="ARBA00023065"/>
    </source>
</evidence>
<proteinExistence type="predicted"/>
<dbReference type="InterPro" id="IPR003439">
    <property type="entry name" value="ABC_transporter-like_ATP-bd"/>
</dbReference>
<evidence type="ECO:0000256" key="4">
    <source>
        <dbReference type="ARBA" id="ARBA00022496"/>
    </source>
</evidence>
<keyword evidence="6 11" id="KW-0067">ATP-binding</keyword>
<dbReference type="GO" id="GO:0006826">
    <property type="term" value="P:iron ion transport"/>
    <property type="evidence" value="ECO:0007669"/>
    <property type="project" value="UniProtKB-KW"/>
</dbReference>
<dbReference type="CDD" id="cd03214">
    <property type="entry name" value="ABC_Iron-Siderophores_B12_Hemin"/>
    <property type="match status" value="1"/>
</dbReference>
<evidence type="ECO:0000313" key="12">
    <source>
        <dbReference type="Proteomes" id="UP000198847"/>
    </source>
</evidence>
<dbReference type="EMBL" id="FODY01000045">
    <property type="protein sequence ID" value="SEP47466.1"/>
    <property type="molecule type" value="Genomic_DNA"/>
</dbReference>
<sequence length="268" mass="29313">MTHAIEARTVKLGYGGKVILPGVDLLLNKPEIISIIGPNGSGKSTLLKALSRLLTPLGGSVLLDGKDIHRLPPREVARLMAILPQAAQAPGDMTVYDLVVYGRLPYKRLFERLTAADEAAILAASSAVGLPDMLYRRLDSLSGGEKQRAWLAMALAQEPHLLLLDEPTTYLDIHHQLELMKLIGRLHRERQLTVLMVLHDLNHAARFSQRLIAVKNGRIFADGPVDEVFTAATLRSLYEVETTVMTLEHGGHSQLVCFAHDSCPVTGA</sequence>
<dbReference type="STRING" id="112903.SAMN04490178_14513"/>
<dbReference type="OrthoDB" id="9799337at2"/>
<dbReference type="InterPro" id="IPR003593">
    <property type="entry name" value="AAA+_ATPase"/>
</dbReference>
<dbReference type="GO" id="GO:0005886">
    <property type="term" value="C:plasma membrane"/>
    <property type="evidence" value="ECO:0007669"/>
    <property type="project" value="UniProtKB-SubCell"/>
</dbReference>
<keyword evidence="9" id="KW-0472">Membrane</keyword>
<evidence type="ECO:0000256" key="2">
    <source>
        <dbReference type="ARBA" id="ARBA00022448"/>
    </source>
</evidence>
<evidence type="ECO:0000256" key="3">
    <source>
        <dbReference type="ARBA" id="ARBA00022475"/>
    </source>
</evidence>
<dbReference type="RefSeq" id="WP_091752358.1">
    <property type="nucleotide sequence ID" value="NZ_FODY01000045.1"/>
</dbReference>
<organism evidence="11 12">
    <name type="scientific">Propionispora vibrioides</name>
    <dbReference type="NCBI Taxonomy" id="112903"/>
    <lineage>
        <taxon>Bacteria</taxon>
        <taxon>Bacillati</taxon>
        <taxon>Bacillota</taxon>
        <taxon>Negativicutes</taxon>
        <taxon>Selenomonadales</taxon>
        <taxon>Sporomusaceae</taxon>
        <taxon>Propionispora</taxon>
    </lineage>
</organism>
<dbReference type="Proteomes" id="UP000198847">
    <property type="component" value="Unassembled WGS sequence"/>
</dbReference>
<evidence type="ECO:0000256" key="5">
    <source>
        <dbReference type="ARBA" id="ARBA00022741"/>
    </source>
</evidence>
<keyword evidence="4" id="KW-0410">Iron transport</keyword>